<name>A0A2I7RIZ4_9CAUD</name>
<dbReference type="EMBL" id="MG592554">
    <property type="protein sequence ID" value="AUR93597.1"/>
    <property type="molecule type" value="Genomic_DNA"/>
</dbReference>
<reference evidence="1 2" key="1">
    <citation type="submission" date="2017-11" db="EMBL/GenBank/DDBJ databases">
        <title>A major lineage of nontailed dsDNA viruses as unrecognized killers of marine bacteria.</title>
        <authorList>
            <person name="Kauffman K.M."/>
            <person name="Hussain F.A."/>
            <person name="Yang J."/>
            <person name="Arevalo P."/>
            <person name="Brown J.M."/>
            <person name="Chang W.K."/>
            <person name="VanInsberghe D."/>
            <person name="Elsherbini J."/>
            <person name="Cutler M.B."/>
            <person name="Kelly L."/>
            <person name="Polz M.F."/>
        </authorList>
    </citation>
    <scope>NUCLEOTIDE SEQUENCE [LARGE SCALE GENOMIC DNA]</scope>
</reference>
<evidence type="ECO:0000313" key="2">
    <source>
        <dbReference type="Proteomes" id="UP000267783"/>
    </source>
</evidence>
<dbReference type="Proteomes" id="UP000267783">
    <property type="component" value="Segment"/>
</dbReference>
<accession>A0A2I7RIZ4</accession>
<proteinExistence type="predicted"/>
<keyword evidence="2" id="KW-1185">Reference proteome</keyword>
<gene>
    <name evidence="1" type="ORF">NVP1188A_29</name>
</gene>
<sequence length="258" mass="28703">MKLNDLIESLAFSEVGTSKLFETTPKDPNALYEITARNRAILINHINNATMAICVKLPIFHHVIVIRLVEGKATYLLDSAHSVRHIPDGTPFPIEPPALGDDLAEFYIYDTEDEPFEDNIITLGSVMSDSGLYNMTIGDSSKKNAVYTPRPNTIEVPEDMIDNDEFISLGYSAHIPRIPPTTLAEDDYSINLPQSLNEAVAAFIAHKLQLQPQDAENTSVGISHMDRFNEICTTYLNKNVHNLSGDVSTKGFVKRGWK</sequence>
<protein>
    <submittedName>
        <fullName evidence="1">Head completion adaptor</fullName>
    </submittedName>
</protein>
<evidence type="ECO:0000313" key="1">
    <source>
        <dbReference type="EMBL" id="AUR93597.1"/>
    </source>
</evidence>
<organism evidence="1 2">
    <name type="scientific">Vibrio phage 1.188.A._10N.286.51.A6</name>
    <dbReference type="NCBI Taxonomy" id="1881217"/>
    <lineage>
        <taxon>Viruses</taxon>
        <taxon>Duplodnaviria</taxon>
        <taxon>Heunggongvirae</taxon>
        <taxon>Uroviricota</taxon>
        <taxon>Caudoviricetes</taxon>
        <taxon>Schitoviridae</taxon>
        <taxon>Mukerjeevirus</taxon>
        <taxon>Mukerjeevirus mv51A6</taxon>
    </lineage>
</organism>